<name>A0ACD3AS08_9AGAR</name>
<evidence type="ECO:0000313" key="2">
    <source>
        <dbReference type="Proteomes" id="UP000308600"/>
    </source>
</evidence>
<accession>A0ACD3AS08</accession>
<organism evidence="1 2">
    <name type="scientific">Pluteus cervinus</name>
    <dbReference type="NCBI Taxonomy" id="181527"/>
    <lineage>
        <taxon>Eukaryota</taxon>
        <taxon>Fungi</taxon>
        <taxon>Dikarya</taxon>
        <taxon>Basidiomycota</taxon>
        <taxon>Agaricomycotina</taxon>
        <taxon>Agaricomycetes</taxon>
        <taxon>Agaricomycetidae</taxon>
        <taxon>Agaricales</taxon>
        <taxon>Pluteineae</taxon>
        <taxon>Pluteaceae</taxon>
        <taxon>Pluteus</taxon>
    </lineage>
</organism>
<protein>
    <submittedName>
        <fullName evidence="1">Alpha/beta-hydrolase</fullName>
    </submittedName>
</protein>
<dbReference type="EMBL" id="ML208359">
    <property type="protein sequence ID" value="TFK68101.1"/>
    <property type="molecule type" value="Genomic_DNA"/>
</dbReference>
<gene>
    <name evidence="1" type="ORF">BDN72DRAFT_821651</name>
</gene>
<sequence length="360" mass="40180">MPSITVANGASIHYEDSGAVPGVAYTTLILVHGMGFNGGVFKKLHPIAPAHKFRTVAINRRDYAPTSPFTEDERKLLTAGGESHRRHLRNLGLELAQFIDKFATENDLPPATESGEGGVVPLGWSLGGLNIHAFLSALDEVDDDILARLNKWIRALVIHDTSPVGIGLANPPEYDIQLWFNPDLDIRFTNFKDWAVAYYKHKDIHSGKNDTLTYNQPFEFTPDKLAELNLLVHERKPTFHEISAEELKELTSAEVYGGSDTLIIFSSLDLTKDEIRRSLFNRALAAKLPNAKVRYIGGAETAGVMIYALWELQKGLDDPSLWGGEKARDVKIIYTPTGNHFSFWDDPEEALVQYRRAIVE</sequence>
<proteinExistence type="predicted"/>
<keyword evidence="2" id="KW-1185">Reference proteome</keyword>
<evidence type="ECO:0000313" key="1">
    <source>
        <dbReference type="EMBL" id="TFK68101.1"/>
    </source>
</evidence>
<dbReference type="Proteomes" id="UP000308600">
    <property type="component" value="Unassembled WGS sequence"/>
</dbReference>
<reference evidence="1 2" key="1">
    <citation type="journal article" date="2019" name="Nat. Ecol. Evol.">
        <title>Megaphylogeny resolves global patterns of mushroom evolution.</title>
        <authorList>
            <person name="Varga T."/>
            <person name="Krizsan K."/>
            <person name="Foldi C."/>
            <person name="Dima B."/>
            <person name="Sanchez-Garcia M."/>
            <person name="Sanchez-Ramirez S."/>
            <person name="Szollosi G.J."/>
            <person name="Szarkandi J.G."/>
            <person name="Papp V."/>
            <person name="Albert L."/>
            <person name="Andreopoulos W."/>
            <person name="Angelini C."/>
            <person name="Antonin V."/>
            <person name="Barry K.W."/>
            <person name="Bougher N.L."/>
            <person name="Buchanan P."/>
            <person name="Buyck B."/>
            <person name="Bense V."/>
            <person name="Catcheside P."/>
            <person name="Chovatia M."/>
            <person name="Cooper J."/>
            <person name="Damon W."/>
            <person name="Desjardin D."/>
            <person name="Finy P."/>
            <person name="Geml J."/>
            <person name="Haridas S."/>
            <person name="Hughes K."/>
            <person name="Justo A."/>
            <person name="Karasinski D."/>
            <person name="Kautmanova I."/>
            <person name="Kiss B."/>
            <person name="Kocsube S."/>
            <person name="Kotiranta H."/>
            <person name="LaButti K.M."/>
            <person name="Lechner B.E."/>
            <person name="Liimatainen K."/>
            <person name="Lipzen A."/>
            <person name="Lukacs Z."/>
            <person name="Mihaltcheva S."/>
            <person name="Morgado L.N."/>
            <person name="Niskanen T."/>
            <person name="Noordeloos M.E."/>
            <person name="Ohm R.A."/>
            <person name="Ortiz-Santana B."/>
            <person name="Ovrebo C."/>
            <person name="Racz N."/>
            <person name="Riley R."/>
            <person name="Savchenko A."/>
            <person name="Shiryaev A."/>
            <person name="Soop K."/>
            <person name="Spirin V."/>
            <person name="Szebenyi C."/>
            <person name="Tomsovsky M."/>
            <person name="Tulloss R.E."/>
            <person name="Uehling J."/>
            <person name="Grigoriev I.V."/>
            <person name="Vagvolgyi C."/>
            <person name="Papp T."/>
            <person name="Martin F.M."/>
            <person name="Miettinen O."/>
            <person name="Hibbett D.S."/>
            <person name="Nagy L.G."/>
        </authorList>
    </citation>
    <scope>NUCLEOTIDE SEQUENCE [LARGE SCALE GENOMIC DNA]</scope>
    <source>
        <strain evidence="1 2">NL-1719</strain>
    </source>
</reference>